<evidence type="ECO:0000256" key="4">
    <source>
        <dbReference type="ARBA" id="ARBA00022519"/>
    </source>
</evidence>
<evidence type="ECO:0000313" key="15">
    <source>
        <dbReference type="EMBL" id="MCV3270383.1"/>
    </source>
</evidence>
<dbReference type="Pfam" id="PF00487">
    <property type="entry name" value="FA_desaturase"/>
    <property type="match status" value="1"/>
</dbReference>
<keyword evidence="4" id="KW-0997">Cell inner membrane</keyword>
<feature type="transmembrane region" description="Helical" evidence="13">
    <location>
        <begin position="62"/>
        <end position="82"/>
    </location>
</feature>
<sequence length="362" mass="38772">MTERVSSLLFASASLGPAVLLLLGATLGGSWPVIGLLSITAGIAVLDRTGIELAAGAGQDSWLPVTVGTLHFALLGAGVWAVGAGTHLGIAQKLALALGIGLYLGQVSNACAHELIHRGNRRLRALGTAIYCSMLNGHHVSAHLLVHHVHAGTAKDPNSAPLGQGFWRFFGQVIVGEFVAGFQAEARRLQNRPIWHPYALYVAGGLVTVGAGYALGGLMGFALVLVFALHAHLQLMLSDYLQHYGLRRRIDADGRPEPMGPQHSWNAPRGFSAALMLNAPLHSDHHMNPARRFSNLRHDAAQMPTLPRSVPVMGALALVPPLWRKVMDPKVRTHMRHTPSNHGTFMPKPEPQTGSRPTLLSE</sequence>
<name>A0ABT3BB95_9RHOB</name>
<dbReference type="InterPro" id="IPR033885">
    <property type="entry name" value="AlkB/XylM"/>
</dbReference>
<feature type="transmembrane region" description="Helical" evidence="13">
    <location>
        <begin position="7"/>
        <end position="25"/>
    </location>
</feature>
<dbReference type="EMBL" id="JALIEB010000002">
    <property type="protein sequence ID" value="MCV3270383.1"/>
    <property type="molecule type" value="Genomic_DNA"/>
</dbReference>
<evidence type="ECO:0000313" key="16">
    <source>
        <dbReference type="Proteomes" id="UP001208690"/>
    </source>
</evidence>
<evidence type="ECO:0000256" key="1">
    <source>
        <dbReference type="ARBA" id="ARBA00004429"/>
    </source>
</evidence>
<keyword evidence="5 13" id="KW-0812">Transmembrane</keyword>
<keyword evidence="3" id="KW-1003">Cell membrane</keyword>
<evidence type="ECO:0000256" key="9">
    <source>
        <dbReference type="ARBA" id="ARBA00023004"/>
    </source>
</evidence>
<comment type="subcellular location">
    <subcellularLocation>
        <location evidence="1">Cell inner membrane</location>
        <topology evidence="1">Multi-pass membrane protein</topology>
    </subcellularLocation>
</comment>
<keyword evidence="11 13" id="KW-0472">Membrane</keyword>
<evidence type="ECO:0000256" key="2">
    <source>
        <dbReference type="ARBA" id="ARBA00010823"/>
    </source>
</evidence>
<evidence type="ECO:0000256" key="3">
    <source>
        <dbReference type="ARBA" id="ARBA00022475"/>
    </source>
</evidence>
<evidence type="ECO:0000256" key="7">
    <source>
        <dbReference type="ARBA" id="ARBA00022989"/>
    </source>
</evidence>
<keyword evidence="9" id="KW-0408">Iron</keyword>
<evidence type="ECO:0000256" key="11">
    <source>
        <dbReference type="ARBA" id="ARBA00023136"/>
    </source>
</evidence>
<dbReference type="PANTHER" id="PTHR38674">
    <property type="entry name" value="ALKANE 1-MONOOXYGENASE 1"/>
    <property type="match status" value="1"/>
</dbReference>
<feature type="domain" description="Fatty acid desaturase" evidence="14">
    <location>
        <begin position="95"/>
        <end position="302"/>
    </location>
</feature>
<dbReference type="RefSeq" id="WP_263842716.1">
    <property type="nucleotide sequence ID" value="NZ_JALIEB010000002.1"/>
</dbReference>
<evidence type="ECO:0000256" key="13">
    <source>
        <dbReference type="SAM" id="Phobius"/>
    </source>
</evidence>
<keyword evidence="7 13" id="KW-1133">Transmembrane helix</keyword>
<feature type="transmembrane region" description="Helical" evidence="13">
    <location>
        <begin position="31"/>
        <end position="50"/>
    </location>
</feature>
<protein>
    <submittedName>
        <fullName evidence="15">Alkane 1-monooxygenase</fullName>
    </submittedName>
</protein>
<feature type="region of interest" description="Disordered" evidence="12">
    <location>
        <begin position="335"/>
        <end position="362"/>
    </location>
</feature>
<dbReference type="InterPro" id="IPR005804">
    <property type="entry name" value="FA_desaturase_dom"/>
</dbReference>
<dbReference type="PANTHER" id="PTHR38674:SF1">
    <property type="entry name" value="ALKANE 1-MONOOXYGENASE 1"/>
    <property type="match status" value="1"/>
</dbReference>
<feature type="transmembrane region" description="Helical" evidence="13">
    <location>
        <begin position="94"/>
        <end position="116"/>
    </location>
</feature>
<evidence type="ECO:0000256" key="5">
    <source>
        <dbReference type="ARBA" id="ARBA00022692"/>
    </source>
</evidence>
<keyword evidence="6" id="KW-0479">Metal-binding</keyword>
<evidence type="ECO:0000256" key="12">
    <source>
        <dbReference type="SAM" id="MobiDB-lite"/>
    </source>
</evidence>
<feature type="transmembrane region" description="Helical" evidence="13">
    <location>
        <begin position="198"/>
        <end position="215"/>
    </location>
</feature>
<dbReference type="CDD" id="cd03512">
    <property type="entry name" value="Alkane-hydroxylase"/>
    <property type="match status" value="1"/>
</dbReference>
<gene>
    <name evidence="15" type="ORF">MUB52_03010</name>
</gene>
<keyword evidence="10" id="KW-0503">Monooxygenase</keyword>
<evidence type="ECO:0000256" key="6">
    <source>
        <dbReference type="ARBA" id="ARBA00022723"/>
    </source>
</evidence>
<proteinExistence type="inferred from homology"/>
<dbReference type="Proteomes" id="UP001208690">
    <property type="component" value="Unassembled WGS sequence"/>
</dbReference>
<evidence type="ECO:0000256" key="8">
    <source>
        <dbReference type="ARBA" id="ARBA00023002"/>
    </source>
</evidence>
<organism evidence="15 16">
    <name type="scientific">Roseobacter sinensis</name>
    <dbReference type="NCBI Taxonomy" id="2931391"/>
    <lineage>
        <taxon>Bacteria</taxon>
        <taxon>Pseudomonadati</taxon>
        <taxon>Pseudomonadota</taxon>
        <taxon>Alphaproteobacteria</taxon>
        <taxon>Rhodobacterales</taxon>
        <taxon>Roseobacteraceae</taxon>
        <taxon>Roseobacter</taxon>
    </lineage>
</organism>
<comment type="similarity">
    <text evidence="2">Belongs to the fatty acid desaturase type 1 family. AlkB subfamily.</text>
</comment>
<evidence type="ECO:0000259" key="14">
    <source>
        <dbReference type="Pfam" id="PF00487"/>
    </source>
</evidence>
<accession>A0ABT3BB95</accession>
<keyword evidence="8" id="KW-0560">Oxidoreductase</keyword>
<comment type="caution">
    <text evidence="15">The sequence shown here is derived from an EMBL/GenBank/DDBJ whole genome shotgun (WGS) entry which is preliminary data.</text>
</comment>
<keyword evidence="16" id="KW-1185">Reference proteome</keyword>
<reference evidence="15 16" key="1">
    <citation type="submission" date="2022-04" db="EMBL/GenBank/DDBJ databases">
        <title>Roseobacter sp. WL0113 is a bacterium isolated from neritic sediment.</title>
        <authorList>
            <person name="Wang L."/>
            <person name="He W."/>
            <person name="Zhang D.-F."/>
        </authorList>
    </citation>
    <scope>NUCLEOTIDE SEQUENCE [LARGE SCALE GENOMIC DNA]</scope>
    <source>
        <strain evidence="15 16">WL0113</strain>
    </source>
</reference>
<evidence type="ECO:0000256" key="10">
    <source>
        <dbReference type="ARBA" id="ARBA00023033"/>
    </source>
</evidence>
<feature type="compositionally biased region" description="Polar residues" evidence="12">
    <location>
        <begin position="352"/>
        <end position="362"/>
    </location>
</feature>